<dbReference type="SUPFAM" id="SSF53335">
    <property type="entry name" value="S-adenosyl-L-methionine-dependent methyltransferases"/>
    <property type="match status" value="1"/>
</dbReference>
<dbReference type="InterPro" id="IPR029063">
    <property type="entry name" value="SAM-dependent_MTases_sf"/>
</dbReference>
<evidence type="ECO:0000259" key="8">
    <source>
        <dbReference type="PROSITE" id="PS51515"/>
    </source>
</evidence>
<accession>D0NPB1</accession>
<dbReference type="STRING" id="403677.D0NPB1"/>
<evidence type="ECO:0000256" key="5">
    <source>
        <dbReference type="PROSITE-ProRule" id="PRU00848"/>
    </source>
</evidence>
<dbReference type="RefSeq" id="XP_002899089.1">
    <property type="nucleotide sequence ID" value="XM_002899043.1"/>
</dbReference>
<dbReference type="GO" id="GO:0008173">
    <property type="term" value="F:RNA methyltransferase activity"/>
    <property type="evidence" value="ECO:0007669"/>
    <property type="project" value="UniProtKB-UniRule"/>
</dbReference>
<dbReference type="InterPro" id="IPR024160">
    <property type="entry name" value="BIN3_SAM-bd_dom"/>
</dbReference>
<dbReference type="EC" id="2.1.1.-" evidence="6"/>
<dbReference type="EMBL" id="DS028150">
    <property type="protein sequence ID" value="EEY62453.1"/>
    <property type="molecule type" value="Genomic_DNA"/>
</dbReference>
<keyword evidence="10" id="KW-1185">Reference proteome</keyword>
<dbReference type="GO" id="GO:0008171">
    <property type="term" value="F:O-methyltransferase activity"/>
    <property type="evidence" value="ECO:0007669"/>
    <property type="project" value="UniProtKB-UniRule"/>
</dbReference>
<dbReference type="InParanoid" id="D0NPB1"/>
<reference evidence="10" key="1">
    <citation type="journal article" date="2009" name="Nature">
        <title>Genome sequence and analysis of the Irish potato famine pathogen Phytophthora infestans.</title>
        <authorList>
            <consortium name="The Broad Institute Genome Sequencing Platform"/>
            <person name="Haas B.J."/>
            <person name="Kamoun S."/>
            <person name="Zody M.C."/>
            <person name="Jiang R.H."/>
            <person name="Handsaker R.E."/>
            <person name="Cano L.M."/>
            <person name="Grabherr M."/>
            <person name="Kodira C.D."/>
            <person name="Raffaele S."/>
            <person name="Torto-Alalibo T."/>
            <person name="Bozkurt T.O."/>
            <person name="Ah-Fong A.M."/>
            <person name="Alvarado L."/>
            <person name="Anderson V.L."/>
            <person name="Armstrong M.R."/>
            <person name="Avrova A."/>
            <person name="Baxter L."/>
            <person name="Beynon J."/>
            <person name="Boevink P.C."/>
            <person name="Bollmann S.R."/>
            <person name="Bos J.I."/>
            <person name="Bulone V."/>
            <person name="Cai G."/>
            <person name="Cakir C."/>
            <person name="Carrington J.C."/>
            <person name="Chawner M."/>
            <person name="Conti L."/>
            <person name="Costanzo S."/>
            <person name="Ewan R."/>
            <person name="Fahlgren N."/>
            <person name="Fischbach M.A."/>
            <person name="Fugelstad J."/>
            <person name="Gilroy E.M."/>
            <person name="Gnerre S."/>
            <person name="Green P.J."/>
            <person name="Grenville-Briggs L.J."/>
            <person name="Griffith J."/>
            <person name="Grunwald N.J."/>
            <person name="Horn K."/>
            <person name="Horner N.R."/>
            <person name="Hu C.H."/>
            <person name="Huitema E."/>
            <person name="Jeong D.H."/>
            <person name="Jones A.M."/>
            <person name="Jones J.D."/>
            <person name="Jones R.W."/>
            <person name="Karlsson E.K."/>
            <person name="Kunjeti S.G."/>
            <person name="Lamour K."/>
            <person name="Liu Z."/>
            <person name="Ma L."/>
            <person name="Maclean D."/>
            <person name="Chibucos M.C."/>
            <person name="McDonald H."/>
            <person name="McWalters J."/>
            <person name="Meijer H.J."/>
            <person name="Morgan W."/>
            <person name="Morris P.F."/>
            <person name="Munro C.A."/>
            <person name="O'Neill K."/>
            <person name="Ospina-Giraldo M."/>
            <person name="Pinzon A."/>
            <person name="Pritchard L."/>
            <person name="Ramsahoye B."/>
            <person name="Ren Q."/>
            <person name="Restrepo S."/>
            <person name="Roy S."/>
            <person name="Sadanandom A."/>
            <person name="Savidor A."/>
            <person name="Schornack S."/>
            <person name="Schwartz D.C."/>
            <person name="Schumann U.D."/>
            <person name="Schwessinger B."/>
            <person name="Seyer L."/>
            <person name="Sharpe T."/>
            <person name="Silvar C."/>
            <person name="Song J."/>
            <person name="Studholme D.J."/>
            <person name="Sykes S."/>
            <person name="Thines M."/>
            <person name="van de Vondervoort P.J."/>
            <person name="Phuntumart V."/>
            <person name="Wawra S."/>
            <person name="Weide R."/>
            <person name="Win J."/>
            <person name="Young C."/>
            <person name="Zhou S."/>
            <person name="Fry W."/>
            <person name="Meyers B.C."/>
            <person name="van West P."/>
            <person name="Ristaino J."/>
            <person name="Govers F."/>
            <person name="Birch P.R."/>
            <person name="Whisson S.C."/>
            <person name="Judelson H.S."/>
            <person name="Nusbaum C."/>
        </authorList>
    </citation>
    <scope>NUCLEOTIDE SEQUENCE [LARGE SCALE GENOMIC DNA]</scope>
    <source>
        <strain evidence="10">T30-4</strain>
    </source>
</reference>
<dbReference type="OrthoDB" id="10017101at2759"/>
<proteinExistence type="inferred from homology"/>
<keyword evidence="3 6" id="KW-0808">Transferase</keyword>
<sequence length="299" mass="34253">MNKRKHDEEAVMPSTSKLSKQRKQLKKIPKQQRVGNFRSYYTYRLGQKHQGELEDDPRLSALDKSWFEGKRGMDIGCNSGEFTITIAKRLEPSYLLGVDVDPQLVSRARGHLKDILLQNQIEKAFVKIPAKTDANDAFATEMPLSFKLWKPSMQTQAAVPRAIGKAAVGYFPLNVIFKREDIVSDAHAGKDYDFITCFSVTKWIHLFHGDEGIKKVFAKIYELLTPGGRLILEPQPWKSYHKRKFTSEVTAANYPKIQLRPKDFPKHLVESVGFRTCKFLEVCQTSSKGFRRPVYVAQK</sequence>
<dbReference type="KEGG" id="pif:PITG_14915"/>
<feature type="compositionally biased region" description="Basic residues" evidence="7">
    <location>
        <begin position="19"/>
        <end position="30"/>
    </location>
</feature>
<evidence type="ECO:0000256" key="1">
    <source>
        <dbReference type="ARBA" id="ARBA00008361"/>
    </source>
</evidence>
<feature type="region of interest" description="Disordered" evidence="7">
    <location>
        <begin position="1"/>
        <end position="30"/>
    </location>
</feature>
<keyword evidence="2 6" id="KW-0489">Methyltransferase</keyword>
<dbReference type="PROSITE" id="PS51515">
    <property type="entry name" value="BIN3_SAM"/>
    <property type="match status" value="1"/>
</dbReference>
<dbReference type="GeneID" id="9468095"/>
<dbReference type="InterPro" id="IPR039772">
    <property type="entry name" value="Bin3-like"/>
</dbReference>
<dbReference type="Gene3D" id="3.40.50.150">
    <property type="entry name" value="Vaccinia Virus protein VP39"/>
    <property type="match status" value="1"/>
</dbReference>
<dbReference type="VEuPathDB" id="FungiDB:PITG_14915"/>
<keyword evidence="4 5" id="KW-0949">S-adenosyl-L-methionine</keyword>
<dbReference type="FunCoup" id="D0NPB1">
    <property type="interactions" value="2"/>
</dbReference>
<dbReference type="AlphaFoldDB" id="D0NPB1"/>
<dbReference type="CDD" id="cd02440">
    <property type="entry name" value="AdoMet_MTases"/>
    <property type="match status" value="1"/>
</dbReference>
<dbReference type="GO" id="GO:0017069">
    <property type="term" value="F:snRNA binding"/>
    <property type="evidence" value="ECO:0007669"/>
    <property type="project" value="TreeGrafter"/>
</dbReference>
<dbReference type="PANTHER" id="PTHR12315">
    <property type="entry name" value="BICOID-INTERACTING PROTEIN RELATED"/>
    <property type="match status" value="1"/>
</dbReference>
<gene>
    <name evidence="9" type="ORF">PITG_14915</name>
</gene>
<evidence type="ECO:0000256" key="4">
    <source>
        <dbReference type="ARBA" id="ARBA00022691"/>
    </source>
</evidence>
<evidence type="ECO:0000256" key="3">
    <source>
        <dbReference type="ARBA" id="ARBA00022679"/>
    </source>
</evidence>
<dbReference type="eggNOG" id="KOG2899">
    <property type="taxonomic scope" value="Eukaryota"/>
</dbReference>
<evidence type="ECO:0000256" key="6">
    <source>
        <dbReference type="RuleBase" id="RU367087"/>
    </source>
</evidence>
<dbReference type="InterPro" id="IPR010675">
    <property type="entry name" value="Bin3_C"/>
</dbReference>
<dbReference type="GO" id="GO:0032259">
    <property type="term" value="P:methylation"/>
    <property type="evidence" value="ECO:0007669"/>
    <property type="project" value="UniProtKB-KW"/>
</dbReference>
<evidence type="ECO:0000313" key="10">
    <source>
        <dbReference type="Proteomes" id="UP000006643"/>
    </source>
</evidence>
<evidence type="ECO:0000256" key="7">
    <source>
        <dbReference type="SAM" id="MobiDB-lite"/>
    </source>
</evidence>
<evidence type="ECO:0000256" key="2">
    <source>
        <dbReference type="ARBA" id="ARBA00022603"/>
    </source>
</evidence>
<dbReference type="GO" id="GO:0040031">
    <property type="term" value="P:snRNA modification"/>
    <property type="evidence" value="ECO:0007669"/>
    <property type="project" value="TreeGrafter"/>
</dbReference>
<dbReference type="PANTHER" id="PTHR12315:SF0">
    <property type="entry name" value="7SK SNRNA METHYLPHOSPHATE CAPPING ENZYME"/>
    <property type="match status" value="1"/>
</dbReference>
<dbReference type="OMA" id="KWIHLFH"/>
<evidence type="ECO:0000313" key="9">
    <source>
        <dbReference type="EMBL" id="EEY62453.1"/>
    </source>
</evidence>
<comment type="similarity">
    <text evidence="1 6">Belongs to the methyltransferase superfamily.</text>
</comment>
<dbReference type="Pfam" id="PF06859">
    <property type="entry name" value="Bin3"/>
    <property type="match status" value="1"/>
</dbReference>
<dbReference type="HOGENOM" id="CLU_004729_2_0_1"/>
<feature type="domain" description="Bin3-type SAM" evidence="8">
    <location>
        <begin position="56"/>
        <end position="299"/>
    </location>
</feature>
<dbReference type="Proteomes" id="UP000006643">
    <property type="component" value="Unassembled WGS sequence"/>
</dbReference>
<protein>
    <recommendedName>
        <fullName evidence="6">RNA methyltransferase</fullName>
        <ecNumber evidence="6">2.1.1.-</ecNumber>
    </recommendedName>
</protein>
<name>D0NPB1_PHYIT</name>
<organism evidence="9 10">
    <name type="scientific">Phytophthora infestans (strain T30-4)</name>
    <name type="common">Potato late blight agent</name>
    <dbReference type="NCBI Taxonomy" id="403677"/>
    <lineage>
        <taxon>Eukaryota</taxon>
        <taxon>Sar</taxon>
        <taxon>Stramenopiles</taxon>
        <taxon>Oomycota</taxon>
        <taxon>Peronosporomycetes</taxon>
        <taxon>Peronosporales</taxon>
        <taxon>Peronosporaceae</taxon>
        <taxon>Phytophthora</taxon>
    </lineage>
</organism>